<evidence type="ECO:0000256" key="7">
    <source>
        <dbReference type="ARBA" id="ARBA00022786"/>
    </source>
</evidence>
<dbReference type="PROSITE" id="PS00518">
    <property type="entry name" value="ZF_RING_1"/>
    <property type="match status" value="1"/>
</dbReference>
<dbReference type="GeneID" id="19976530"/>
<feature type="compositionally biased region" description="Basic residues" evidence="9">
    <location>
        <begin position="9"/>
        <end position="31"/>
    </location>
</feature>
<dbReference type="Gene3D" id="3.30.40.10">
    <property type="entry name" value="Zinc/RING finger domain, C3HC4 (zinc finger)"/>
    <property type="match status" value="1"/>
</dbReference>
<dbReference type="AlphaFoldDB" id="W2S9Q0"/>
<evidence type="ECO:0000256" key="9">
    <source>
        <dbReference type="SAM" id="MobiDB-lite"/>
    </source>
</evidence>
<dbReference type="STRING" id="1220924.W2S9Q0"/>
<dbReference type="InterPro" id="IPR031127">
    <property type="entry name" value="E3_UB_ligase_RBR"/>
</dbReference>
<feature type="region of interest" description="Disordered" evidence="9">
    <location>
        <begin position="572"/>
        <end position="636"/>
    </location>
</feature>
<dbReference type="HOGENOM" id="CLU_015887_2_0_1"/>
<feature type="compositionally biased region" description="Basic and acidic residues" evidence="9">
    <location>
        <begin position="616"/>
        <end position="629"/>
    </location>
</feature>
<proteinExistence type="predicted"/>
<dbReference type="InParanoid" id="W2S9Q0"/>
<protein>
    <recommendedName>
        <fullName evidence="2">RBR-type E3 ubiquitin transferase</fullName>
        <ecNumber evidence="2">2.3.2.31</ecNumber>
    </recommendedName>
</protein>
<evidence type="ECO:0000256" key="6">
    <source>
        <dbReference type="ARBA" id="ARBA00022771"/>
    </source>
</evidence>
<dbReference type="PROSITE" id="PS51873">
    <property type="entry name" value="TRIAD"/>
    <property type="match status" value="1"/>
</dbReference>
<keyword evidence="5" id="KW-0677">Repeat</keyword>
<dbReference type="SUPFAM" id="SSF57850">
    <property type="entry name" value="RING/U-box"/>
    <property type="match status" value="2"/>
</dbReference>
<dbReference type="GO" id="GO:0008270">
    <property type="term" value="F:zinc ion binding"/>
    <property type="evidence" value="ECO:0007669"/>
    <property type="project" value="UniProtKB-KW"/>
</dbReference>
<evidence type="ECO:0000256" key="4">
    <source>
        <dbReference type="ARBA" id="ARBA00022723"/>
    </source>
</evidence>
<dbReference type="CDD" id="cd20335">
    <property type="entry name" value="BRcat_RBR"/>
    <property type="match status" value="1"/>
</dbReference>
<accession>W2S9Q0</accession>
<evidence type="ECO:0000256" key="1">
    <source>
        <dbReference type="ARBA" id="ARBA00001798"/>
    </source>
</evidence>
<evidence type="ECO:0000313" key="11">
    <source>
        <dbReference type="EMBL" id="ETN45360.1"/>
    </source>
</evidence>
<dbReference type="Pfam" id="PF01485">
    <property type="entry name" value="IBR"/>
    <property type="match status" value="2"/>
</dbReference>
<dbReference type="Gene3D" id="1.20.120.1750">
    <property type="match status" value="1"/>
</dbReference>
<dbReference type="OrthoDB" id="10254945at2759"/>
<dbReference type="eggNOG" id="KOG1812">
    <property type="taxonomic scope" value="Eukaryota"/>
</dbReference>
<sequence>MASNDSDRKPHRKHASSSRRKSVVHSSAKRHDKADDGLATSQPTPTLDELRSSRVEYFSKTPEQRRKTMKYVYDQPISSQSWPLKRGTKDPRSSGSSKRKEAESRSRKKRSRSHDKDVKKDADRVYPTRTQTKPDENASDQKPVRTTEANSDKATTKRPRSSKATVERKPLQRRHTAPVIVDEGLDDLRRSVSDDRPTTPRRVSTVQRVSEAARPPLKRSSTSAAARTEVSLAKSSLSVRPEKKAPSVLSTFFHSKPASPEKKVSCLTCGDDGIPISKSAKLPCKHRMCHSCLKRVFKMSITDPAHMPPRCCTDDHIDLKHVDKLFNQEFKKNWNRKFLEYKTKNRIYCVGKNCGEWIKPSHVNIEHGRKVGKCKRCGTKVCAICNNKAHSSRDCPKDPSTKQFIDTAKEKGWQKCFNCSAMVELKEGCNHMTCRCMAEFCMVCGLKWKSCDCPWFNYENVDAHLGNPQRFQEEMERRRDQEQRDEVLARRMEVLGIDGEDGGGGLFGLGNAAGHHMNQNFIQQAREALTANYQNAEQAARGLLNGWYTGRENRMPDIPEDLNDLPRLLRQASQRQAPVDEAEEAASPERRRRNTHRRRNPAPELAQPFANGRYQPTEEDRQQERRIREWATGVTE</sequence>
<gene>
    <name evidence="11" type="ORF">HMPREF1541_09191</name>
</gene>
<keyword evidence="12" id="KW-1185">Reference proteome</keyword>
<dbReference type="EMBL" id="KB822712">
    <property type="protein sequence ID" value="ETN45360.1"/>
    <property type="molecule type" value="Genomic_DNA"/>
</dbReference>
<evidence type="ECO:0000256" key="5">
    <source>
        <dbReference type="ARBA" id="ARBA00022737"/>
    </source>
</evidence>
<evidence type="ECO:0000256" key="8">
    <source>
        <dbReference type="ARBA" id="ARBA00022833"/>
    </source>
</evidence>
<feature type="compositionally biased region" description="Basic and acidic residues" evidence="9">
    <location>
        <begin position="87"/>
        <end position="105"/>
    </location>
</feature>
<feature type="compositionally biased region" description="Basic and acidic residues" evidence="9">
    <location>
        <begin position="114"/>
        <end position="136"/>
    </location>
</feature>
<dbReference type="InterPro" id="IPR013083">
    <property type="entry name" value="Znf_RING/FYVE/PHD"/>
</dbReference>
<dbReference type="PANTHER" id="PTHR11685">
    <property type="entry name" value="RBR FAMILY RING FINGER AND IBR DOMAIN-CONTAINING"/>
    <property type="match status" value="1"/>
</dbReference>
<dbReference type="CDD" id="cd22584">
    <property type="entry name" value="Rcat_RBR_unk"/>
    <property type="match status" value="1"/>
</dbReference>
<keyword evidence="4" id="KW-0479">Metal-binding</keyword>
<feature type="domain" description="RING-type" evidence="10">
    <location>
        <begin position="262"/>
        <end position="462"/>
    </location>
</feature>
<evidence type="ECO:0000256" key="3">
    <source>
        <dbReference type="ARBA" id="ARBA00022679"/>
    </source>
</evidence>
<feature type="compositionally biased region" description="Basic and acidic residues" evidence="9">
    <location>
        <begin position="186"/>
        <end position="198"/>
    </location>
</feature>
<keyword evidence="3" id="KW-0808">Transferase</keyword>
<keyword evidence="7" id="KW-0833">Ubl conjugation pathway</keyword>
<organism evidence="11 12">
    <name type="scientific">Cyphellophora europaea (strain CBS 101466)</name>
    <name type="common">Phialophora europaea</name>
    <dbReference type="NCBI Taxonomy" id="1220924"/>
    <lineage>
        <taxon>Eukaryota</taxon>
        <taxon>Fungi</taxon>
        <taxon>Dikarya</taxon>
        <taxon>Ascomycota</taxon>
        <taxon>Pezizomycotina</taxon>
        <taxon>Eurotiomycetes</taxon>
        <taxon>Chaetothyriomycetidae</taxon>
        <taxon>Chaetothyriales</taxon>
        <taxon>Cyphellophoraceae</taxon>
        <taxon>Cyphellophora</taxon>
    </lineage>
</organism>
<dbReference type="GO" id="GO:0061630">
    <property type="term" value="F:ubiquitin protein ligase activity"/>
    <property type="evidence" value="ECO:0007669"/>
    <property type="project" value="UniProtKB-EC"/>
</dbReference>
<evidence type="ECO:0000259" key="10">
    <source>
        <dbReference type="PROSITE" id="PS51873"/>
    </source>
</evidence>
<dbReference type="InterPro" id="IPR044066">
    <property type="entry name" value="TRIAD_supradom"/>
</dbReference>
<dbReference type="Proteomes" id="UP000030752">
    <property type="component" value="Unassembled WGS sequence"/>
</dbReference>
<dbReference type="VEuPathDB" id="FungiDB:HMPREF1541_09191"/>
<feature type="region of interest" description="Disordered" evidence="9">
    <location>
        <begin position="1"/>
        <end position="228"/>
    </location>
</feature>
<feature type="compositionally biased region" description="Basic residues" evidence="9">
    <location>
        <begin position="590"/>
        <end position="600"/>
    </location>
</feature>
<dbReference type="GO" id="GO:0016567">
    <property type="term" value="P:protein ubiquitination"/>
    <property type="evidence" value="ECO:0007669"/>
    <property type="project" value="InterPro"/>
</dbReference>
<dbReference type="InterPro" id="IPR002867">
    <property type="entry name" value="IBR_dom"/>
</dbReference>
<evidence type="ECO:0000313" key="12">
    <source>
        <dbReference type="Proteomes" id="UP000030752"/>
    </source>
</evidence>
<dbReference type="RefSeq" id="XP_008712088.1">
    <property type="nucleotide sequence ID" value="XM_008713866.1"/>
</dbReference>
<keyword evidence="8" id="KW-0862">Zinc</keyword>
<keyword evidence="6" id="KW-0863">Zinc-finger</keyword>
<dbReference type="InterPro" id="IPR017907">
    <property type="entry name" value="Znf_RING_CS"/>
</dbReference>
<name>W2S9Q0_CYPE1</name>
<evidence type="ECO:0000256" key="2">
    <source>
        <dbReference type="ARBA" id="ARBA00012251"/>
    </source>
</evidence>
<dbReference type="EC" id="2.3.2.31" evidence="2"/>
<reference evidence="11 12" key="1">
    <citation type="submission" date="2013-03" db="EMBL/GenBank/DDBJ databases">
        <title>The Genome Sequence of Phialophora europaea CBS 101466.</title>
        <authorList>
            <consortium name="The Broad Institute Genomics Platform"/>
            <person name="Cuomo C."/>
            <person name="de Hoog S."/>
            <person name="Gorbushina A."/>
            <person name="Walker B."/>
            <person name="Young S.K."/>
            <person name="Zeng Q."/>
            <person name="Gargeya S."/>
            <person name="Fitzgerald M."/>
            <person name="Haas B."/>
            <person name="Abouelleil A."/>
            <person name="Allen A.W."/>
            <person name="Alvarado L."/>
            <person name="Arachchi H.M."/>
            <person name="Berlin A.M."/>
            <person name="Chapman S.B."/>
            <person name="Gainer-Dewar J."/>
            <person name="Goldberg J."/>
            <person name="Griggs A."/>
            <person name="Gujja S."/>
            <person name="Hansen M."/>
            <person name="Howarth C."/>
            <person name="Imamovic A."/>
            <person name="Ireland A."/>
            <person name="Larimer J."/>
            <person name="McCowan C."/>
            <person name="Murphy C."/>
            <person name="Pearson M."/>
            <person name="Poon T.W."/>
            <person name="Priest M."/>
            <person name="Roberts A."/>
            <person name="Saif S."/>
            <person name="Shea T."/>
            <person name="Sisk P."/>
            <person name="Sykes S."/>
            <person name="Wortman J."/>
            <person name="Nusbaum C."/>
            <person name="Birren B."/>
        </authorList>
    </citation>
    <scope>NUCLEOTIDE SEQUENCE [LARGE SCALE GENOMIC DNA]</scope>
    <source>
        <strain evidence="11 12">CBS 101466</strain>
    </source>
</reference>
<comment type="catalytic activity">
    <reaction evidence="1">
        <text>[E2 ubiquitin-conjugating enzyme]-S-ubiquitinyl-L-cysteine + [acceptor protein]-L-lysine = [E2 ubiquitin-conjugating enzyme]-L-cysteine + [acceptor protein]-N(6)-ubiquitinyl-L-lysine.</text>
        <dbReference type="EC" id="2.3.2.31"/>
    </reaction>
</comment>
<feature type="compositionally biased region" description="Basic and acidic residues" evidence="9">
    <location>
        <begin position="142"/>
        <end position="155"/>
    </location>
</feature>